<dbReference type="RefSeq" id="WP_011400009.1">
    <property type="nucleotide sequence ID" value="NC_007645.1"/>
</dbReference>
<dbReference type="Proteomes" id="UP000000238">
    <property type="component" value="Chromosome"/>
</dbReference>
<dbReference type="eggNOG" id="ENOG50335FN">
    <property type="taxonomic scope" value="Bacteria"/>
</dbReference>
<name>Q2S8S1_HAHCH</name>
<dbReference type="InterPro" id="IPR019617">
    <property type="entry name" value="DUF2489"/>
</dbReference>
<reference evidence="2 3" key="1">
    <citation type="journal article" date="2005" name="Nucleic Acids Res.">
        <title>Genomic blueprint of Hahella chejuensis, a marine microbe producing an algicidal agent.</title>
        <authorList>
            <person name="Jeong H."/>
            <person name="Yim J.H."/>
            <person name="Lee C."/>
            <person name="Choi S.-H."/>
            <person name="Park Y.K."/>
            <person name="Yoon S.H."/>
            <person name="Hur C.-G."/>
            <person name="Kang H.-Y."/>
            <person name="Kim D."/>
            <person name="Lee H.H."/>
            <person name="Park K.H."/>
            <person name="Park S.-H."/>
            <person name="Park H.-S."/>
            <person name="Lee H.K."/>
            <person name="Oh T.K."/>
            <person name="Kim J.F."/>
        </authorList>
    </citation>
    <scope>NUCLEOTIDE SEQUENCE [LARGE SCALE GENOMIC DNA]</scope>
    <source>
        <strain evidence="2 3">KCTC 2396</strain>
    </source>
</reference>
<evidence type="ECO:0000259" key="1">
    <source>
        <dbReference type="Pfam" id="PF10675"/>
    </source>
</evidence>
<evidence type="ECO:0000313" key="3">
    <source>
        <dbReference type="Proteomes" id="UP000000238"/>
    </source>
</evidence>
<dbReference type="AlphaFoldDB" id="Q2S8S1"/>
<dbReference type="STRING" id="349521.HCH_06306"/>
<sequence length="151" mass="17543">MSASLQWILILVGVAACLFLGFFIRRQLHVLREHRRLEAEQQSRTAANRARAIESITVLARCILSDQVELSEGSIRIKVLLDAVDPSLHEQEPYAIFSKIYKETEHMPTHGARKAVDKRFLFKLDKQRWDLEEKYREQIISASRAILEHSF</sequence>
<organism evidence="2 3">
    <name type="scientific">Hahella chejuensis (strain KCTC 2396)</name>
    <dbReference type="NCBI Taxonomy" id="349521"/>
    <lineage>
        <taxon>Bacteria</taxon>
        <taxon>Pseudomonadati</taxon>
        <taxon>Pseudomonadota</taxon>
        <taxon>Gammaproteobacteria</taxon>
        <taxon>Oceanospirillales</taxon>
        <taxon>Hahellaceae</taxon>
        <taxon>Hahella</taxon>
    </lineage>
</organism>
<gene>
    <name evidence="2" type="ordered locus">HCH_06306</name>
</gene>
<feature type="domain" description="DUF2489" evidence="1">
    <location>
        <begin position="19"/>
        <end position="145"/>
    </location>
</feature>
<accession>Q2S8S1</accession>
<evidence type="ECO:0000313" key="2">
    <source>
        <dbReference type="EMBL" id="ABC32953.1"/>
    </source>
</evidence>
<dbReference type="HOGENOM" id="CLU_136762_1_0_6"/>
<dbReference type="OrthoDB" id="5740155at2"/>
<proteinExistence type="predicted"/>
<dbReference type="Pfam" id="PF10675">
    <property type="entry name" value="DUF2489"/>
    <property type="match status" value="1"/>
</dbReference>
<protein>
    <recommendedName>
        <fullName evidence="1">DUF2489 domain-containing protein</fullName>
    </recommendedName>
</protein>
<keyword evidence="3" id="KW-1185">Reference proteome</keyword>
<dbReference type="KEGG" id="hch:HCH_06306"/>
<dbReference type="EMBL" id="CP000155">
    <property type="protein sequence ID" value="ABC32953.1"/>
    <property type="molecule type" value="Genomic_DNA"/>
</dbReference>